<reference evidence="5" key="1">
    <citation type="submission" date="2021-01" db="EMBL/GenBank/DDBJ databases">
        <authorList>
            <person name="Corre E."/>
            <person name="Pelletier E."/>
            <person name="Niang G."/>
            <person name="Scheremetjew M."/>
            <person name="Finn R."/>
            <person name="Kale V."/>
            <person name="Holt S."/>
            <person name="Cochrane G."/>
            <person name="Meng A."/>
            <person name="Brown T."/>
            <person name="Cohen L."/>
        </authorList>
    </citation>
    <scope>NUCLEOTIDE SEQUENCE</scope>
    <source>
        <strain evidence="5">CCMP644</strain>
    </source>
</reference>
<name>A0A7S1EIR7_HEMAN</name>
<sequence>MRHCGEVGGLRQEWWMLSDEEAAYLHSAFPHDQEVIDHMVLQCPECLSVNFPGTEQSLVVNKGGKMTSVSGKLMREQDYRAVTRHVSDACTDVPLTSVPVRVSAVESAAAARMVAATPAAEEGGEDPAGGEEDAYVHAPHGLFPSPFAAEGEGCSKVLSHFAFLGRLMGKALLDQRPVDLPLSLPFFKRMVGVGLCADDIALIDPPLHTALRNMRALAARHAEAAAGGGEEGALEGELLLDGCRVSDLCLDFTMPGKPDVELVPGGRDRAVTLSNLGEYADCVTNMTLVGGVHRQFAAFEGGFNEVFPMRHLRVFSPEELEHHIRGDMEAWNAEMLRSSIKPDHGFHEQSLPILWLVQIMSDMDRKERRLFMRFITGSPTLPAGGLRKLNPRLTVVRKEAEAPLTPDDYLPSVMTCANYLKLPDYSCLGTMRDRLLTAMREGQLSFLLS</sequence>
<dbReference type="PROSITE" id="PS50237">
    <property type="entry name" value="HECT"/>
    <property type="match status" value="1"/>
</dbReference>
<gene>
    <name evidence="5" type="ORF">HAND00432_LOCUS27541</name>
</gene>
<dbReference type="EMBL" id="HBFX01045824">
    <property type="protein sequence ID" value="CAD8976535.1"/>
    <property type="molecule type" value="Transcribed_RNA"/>
</dbReference>
<dbReference type="GO" id="GO:0043161">
    <property type="term" value="P:proteasome-mediated ubiquitin-dependent protein catabolic process"/>
    <property type="evidence" value="ECO:0007669"/>
    <property type="project" value="TreeGrafter"/>
</dbReference>
<dbReference type="SMART" id="SM00119">
    <property type="entry name" value="HECTc"/>
    <property type="match status" value="1"/>
</dbReference>
<feature type="domain" description="HECT" evidence="4">
    <location>
        <begin position="135"/>
        <end position="449"/>
    </location>
</feature>
<dbReference type="Gene3D" id="3.90.1750.10">
    <property type="entry name" value="Hect, E3 ligase catalytic domains"/>
    <property type="match status" value="1"/>
</dbReference>
<evidence type="ECO:0000259" key="4">
    <source>
        <dbReference type="PROSITE" id="PS50237"/>
    </source>
</evidence>
<dbReference type="PANTHER" id="PTHR45670:SF1">
    <property type="entry name" value="E3 UBIQUITIN-PROTEIN LIGASE HECTD1"/>
    <property type="match status" value="1"/>
</dbReference>
<keyword evidence="1" id="KW-0808">Transferase</keyword>
<dbReference type="Gene3D" id="3.30.2160.10">
    <property type="entry name" value="Hect, E3 ligase catalytic domain"/>
    <property type="match status" value="1"/>
</dbReference>
<organism evidence="5">
    <name type="scientific">Hemiselmis andersenii</name>
    <name type="common">Cryptophyte alga</name>
    <dbReference type="NCBI Taxonomy" id="464988"/>
    <lineage>
        <taxon>Eukaryota</taxon>
        <taxon>Cryptophyceae</taxon>
        <taxon>Cryptomonadales</taxon>
        <taxon>Hemiselmidaceae</taxon>
        <taxon>Hemiselmis</taxon>
    </lineage>
</organism>
<evidence type="ECO:0000256" key="2">
    <source>
        <dbReference type="ARBA" id="ARBA00022786"/>
    </source>
</evidence>
<proteinExistence type="predicted"/>
<dbReference type="SUPFAM" id="SSF56204">
    <property type="entry name" value="Hect, E3 ligase catalytic domain"/>
    <property type="match status" value="1"/>
</dbReference>
<dbReference type="InterPro" id="IPR035983">
    <property type="entry name" value="Hect_E3_ubiquitin_ligase"/>
</dbReference>
<keyword evidence="2 3" id="KW-0833">Ubl conjugation pathway</keyword>
<evidence type="ECO:0000256" key="1">
    <source>
        <dbReference type="ARBA" id="ARBA00022679"/>
    </source>
</evidence>
<accession>A0A7S1EIR7</accession>
<dbReference type="InterPro" id="IPR000569">
    <property type="entry name" value="HECT_dom"/>
</dbReference>
<protein>
    <recommendedName>
        <fullName evidence="4">HECT domain-containing protein</fullName>
    </recommendedName>
</protein>
<dbReference type="Gene3D" id="3.30.2410.10">
    <property type="entry name" value="Hect, E3 ligase catalytic domain"/>
    <property type="match status" value="1"/>
</dbReference>
<dbReference type="Pfam" id="PF00632">
    <property type="entry name" value="HECT"/>
    <property type="match status" value="1"/>
</dbReference>
<dbReference type="GO" id="GO:0000209">
    <property type="term" value="P:protein polyubiquitination"/>
    <property type="evidence" value="ECO:0007669"/>
    <property type="project" value="TreeGrafter"/>
</dbReference>
<dbReference type="PANTHER" id="PTHR45670">
    <property type="entry name" value="E3 UBIQUITIN-PROTEIN LIGASE TRIP12"/>
    <property type="match status" value="1"/>
</dbReference>
<dbReference type="GO" id="GO:0061630">
    <property type="term" value="F:ubiquitin protein ligase activity"/>
    <property type="evidence" value="ECO:0007669"/>
    <property type="project" value="InterPro"/>
</dbReference>
<evidence type="ECO:0000256" key="3">
    <source>
        <dbReference type="PROSITE-ProRule" id="PRU00104"/>
    </source>
</evidence>
<evidence type="ECO:0000313" key="5">
    <source>
        <dbReference type="EMBL" id="CAD8976535.1"/>
    </source>
</evidence>
<dbReference type="AlphaFoldDB" id="A0A7S1EIR7"/>
<dbReference type="InterPro" id="IPR045322">
    <property type="entry name" value="HECTD1/TRIP12-like"/>
</dbReference>
<feature type="active site" description="Glycyl thioester intermediate" evidence="3">
    <location>
        <position position="416"/>
    </location>
</feature>